<evidence type="ECO:0000313" key="2">
    <source>
        <dbReference type="EMBL" id="KHS55786.1"/>
    </source>
</evidence>
<gene>
    <name evidence="2" type="ORF">QX51_17430</name>
</gene>
<proteinExistence type="predicted"/>
<keyword evidence="3" id="KW-1185">Reference proteome</keyword>
<organism evidence="2 3">
    <name type="scientific">Terrisporobacter othiniensis</name>
    <dbReference type="NCBI Taxonomy" id="1577792"/>
    <lineage>
        <taxon>Bacteria</taxon>
        <taxon>Bacillati</taxon>
        <taxon>Bacillota</taxon>
        <taxon>Clostridia</taxon>
        <taxon>Peptostreptococcales</taxon>
        <taxon>Peptostreptococcaceae</taxon>
        <taxon>Terrisporobacter</taxon>
    </lineage>
</organism>
<dbReference type="InterPro" id="IPR025714">
    <property type="entry name" value="Methyltranfer_dom"/>
</dbReference>
<name>A0A0B3VGB9_9FIRM</name>
<dbReference type="SUPFAM" id="SSF53335">
    <property type="entry name" value="S-adenosyl-L-methionine-dependent methyltransferases"/>
    <property type="match status" value="1"/>
</dbReference>
<dbReference type="PANTHER" id="PTHR43861">
    <property type="entry name" value="TRANS-ACONITATE 2-METHYLTRANSFERASE-RELATED"/>
    <property type="match status" value="1"/>
</dbReference>
<reference evidence="2 3" key="1">
    <citation type="submission" date="2014-12" db="EMBL/GenBank/DDBJ databases">
        <title>Draft genome sequence of Terrisporobacter sp. 08-306576, isolated from the blood culture of a bacteremia patient.</title>
        <authorList>
            <person name="Lund L.C."/>
            <person name="Sydenham T.V."/>
            <person name="Hogh S.V."/>
            <person name="Skov M.N."/>
            <person name="Kemp M."/>
            <person name="Justesen U.S."/>
        </authorList>
    </citation>
    <scope>NUCLEOTIDE SEQUENCE [LARGE SCALE GENOMIC DNA]</scope>
    <source>
        <strain evidence="2 3">08-306576</strain>
    </source>
</reference>
<dbReference type="OrthoDB" id="9791837at2"/>
<dbReference type="CDD" id="cd02440">
    <property type="entry name" value="AdoMet_MTases"/>
    <property type="match status" value="1"/>
</dbReference>
<evidence type="ECO:0000313" key="3">
    <source>
        <dbReference type="Proteomes" id="UP000031189"/>
    </source>
</evidence>
<dbReference type="Pfam" id="PF13847">
    <property type="entry name" value="Methyltransf_31"/>
    <property type="match status" value="1"/>
</dbReference>
<dbReference type="AlphaFoldDB" id="A0A0B3VGB9"/>
<feature type="domain" description="Methyltransferase" evidence="1">
    <location>
        <begin position="55"/>
        <end position="153"/>
    </location>
</feature>
<dbReference type="Proteomes" id="UP000031189">
    <property type="component" value="Unassembled WGS sequence"/>
</dbReference>
<dbReference type="Gene3D" id="3.40.50.150">
    <property type="entry name" value="Vaccinia Virus protein VP39"/>
    <property type="match status" value="1"/>
</dbReference>
<dbReference type="RefSeq" id="WP_039681178.1">
    <property type="nucleotide sequence ID" value="NZ_JWHR01000147.1"/>
</dbReference>
<dbReference type="STRING" id="1577792.QX51_17430"/>
<dbReference type="EMBL" id="JWHR01000147">
    <property type="protein sequence ID" value="KHS55786.1"/>
    <property type="molecule type" value="Genomic_DNA"/>
</dbReference>
<accession>A0A0B3VGB9</accession>
<dbReference type="InterPro" id="IPR029063">
    <property type="entry name" value="SAM-dependent_MTases_sf"/>
</dbReference>
<sequence length="269" mass="31461">MNINEIKLKWRLKDQDKEANINLWDEKADYFGNYVIPTSENDEFIKLLKEENLINKDFKVLDVGCGGGKYTLALAQECSYIYGIDLSSKMIDYANENKRKLNIDNTSFICDDWHELDMNKSNLYKNFDLVFASMTPAIQSASTFAKMNEASKKYCVLRCNIRRKDFVYDKLSEILNLSQKEENLNFLYAFNMLYLQGYTPRINYEEKTWSYKETLEKAYSTYVKKIKTIKTINGDEENKISEFLKGISNSGYVEEEINSTIATLIWNVK</sequence>
<dbReference type="PANTHER" id="PTHR43861:SF1">
    <property type="entry name" value="TRANS-ACONITATE 2-METHYLTRANSFERASE"/>
    <property type="match status" value="1"/>
</dbReference>
<evidence type="ECO:0000259" key="1">
    <source>
        <dbReference type="Pfam" id="PF13847"/>
    </source>
</evidence>
<protein>
    <recommendedName>
        <fullName evidence="1">Methyltransferase domain-containing protein</fullName>
    </recommendedName>
</protein>
<comment type="caution">
    <text evidence="2">The sequence shown here is derived from an EMBL/GenBank/DDBJ whole genome shotgun (WGS) entry which is preliminary data.</text>
</comment>